<name>A0A395J410_9HELO</name>
<feature type="compositionally biased region" description="Acidic residues" evidence="1">
    <location>
        <begin position="19"/>
        <end position="41"/>
    </location>
</feature>
<accession>A0A395J410</accession>
<sequence length="110" mass="12812">MTEPWYTRVSTMEVSSLELESDDEQTSESEESEDEQPEQQENEAMTISQTSTITPANEAKSFPKFSWLPTDIQMMIWESALDYIPSRVIEFKQLPRKSTDHRTLATRYVN</sequence>
<dbReference type="Pfam" id="PF20150">
    <property type="entry name" value="2EXR"/>
    <property type="match status" value="1"/>
</dbReference>
<dbReference type="InterPro" id="IPR045518">
    <property type="entry name" value="2EXR"/>
</dbReference>
<dbReference type="EMBL" id="QKRW01000005">
    <property type="protein sequence ID" value="RAL66854.1"/>
    <property type="molecule type" value="Genomic_DNA"/>
</dbReference>
<comment type="caution">
    <text evidence="3">The sequence shown here is derived from an EMBL/GenBank/DDBJ whole genome shotgun (WGS) entry which is preliminary data.</text>
</comment>
<proteinExistence type="predicted"/>
<gene>
    <name evidence="3" type="ORF">DID88_007636</name>
</gene>
<evidence type="ECO:0000313" key="4">
    <source>
        <dbReference type="Proteomes" id="UP000249056"/>
    </source>
</evidence>
<feature type="compositionally biased region" description="Polar residues" evidence="1">
    <location>
        <begin position="45"/>
        <end position="55"/>
    </location>
</feature>
<feature type="region of interest" description="Disordered" evidence="1">
    <location>
        <begin position="1"/>
        <end position="60"/>
    </location>
</feature>
<keyword evidence="4" id="KW-1185">Reference proteome</keyword>
<evidence type="ECO:0000256" key="1">
    <source>
        <dbReference type="SAM" id="MobiDB-lite"/>
    </source>
</evidence>
<evidence type="ECO:0000313" key="3">
    <source>
        <dbReference type="EMBL" id="RAL66854.1"/>
    </source>
</evidence>
<dbReference type="Proteomes" id="UP000249056">
    <property type="component" value="Unassembled WGS sequence"/>
</dbReference>
<dbReference type="AlphaFoldDB" id="A0A395J410"/>
<reference evidence="3 4" key="1">
    <citation type="submission" date="2018-06" db="EMBL/GenBank/DDBJ databases">
        <title>Genome Sequence of the Brown Rot Fungal Pathogen Monilinia fructigena.</title>
        <authorList>
            <person name="Landi L."/>
            <person name="De Miccolis Angelini R.M."/>
            <person name="Pollastro S."/>
            <person name="Abate D."/>
            <person name="Faretra F."/>
            <person name="Romanazzi G."/>
        </authorList>
    </citation>
    <scope>NUCLEOTIDE SEQUENCE [LARGE SCALE GENOMIC DNA]</scope>
    <source>
        <strain evidence="3 4">Mfrg269</strain>
    </source>
</reference>
<feature type="domain" description="2EXR" evidence="2">
    <location>
        <begin position="62"/>
        <end position="97"/>
    </location>
</feature>
<organism evidence="3 4">
    <name type="scientific">Monilinia fructigena</name>
    <dbReference type="NCBI Taxonomy" id="38457"/>
    <lineage>
        <taxon>Eukaryota</taxon>
        <taxon>Fungi</taxon>
        <taxon>Dikarya</taxon>
        <taxon>Ascomycota</taxon>
        <taxon>Pezizomycotina</taxon>
        <taxon>Leotiomycetes</taxon>
        <taxon>Helotiales</taxon>
        <taxon>Sclerotiniaceae</taxon>
        <taxon>Monilinia</taxon>
    </lineage>
</organism>
<protein>
    <recommendedName>
        <fullName evidence="2">2EXR domain-containing protein</fullName>
    </recommendedName>
</protein>
<dbReference type="OrthoDB" id="3473305at2759"/>
<evidence type="ECO:0000259" key="2">
    <source>
        <dbReference type="Pfam" id="PF20150"/>
    </source>
</evidence>